<evidence type="ECO:0000256" key="8">
    <source>
        <dbReference type="PIRSR" id="PIRSR000232-1"/>
    </source>
</evidence>
<dbReference type="InterPro" id="IPR026021">
    <property type="entry name" value="YdjA-like"/>
</dbReference>
<dbReference type="InterPro" id="IPR052530">
    <property type="entry name" value="NAD(P)H_nitroreductase"/>
</dbReference>
<name>A0A7Y0L5M2_9FIRM</name>
<sequence>MLIEEAIRSRASIKVFSEKEVSVDLIERCLDAAVWAPNHHLTEPWSFHVVTRDAREMLARIVKEEMVQRATGIDAAVAQAKAFKERQKLFSAPAIVAVYSDAGRNEKATQENFAASAAAAQNILLMAQSLGLASIWRTGAIYDFPGVRKALRVREGATFVGALFLGYSAQREVKRRRTPAAEKTVWLAGDDGL</sequence>
<evidence type="ECO:0000256" key="2">
    <source>
        <dbReference type="ARBA" id="ARBA00022630"/>
    </source>
</evidence>
<evidence type="ECO:0000256" key="1">
    <source>
        <dbReference type="ARBA" id="ARBA00007118"/>
    </source>
</evidence>
<dbReference type="Pfam" id="PF00881">
    <property type="entry name" value="Nitroreductase"/>
    <property type="match status" value="1"/>
</dbReference>
<keyword evidence="2 7" id="KW-0285">Flavoprotein</keyword>
<dbReference type="GO" id="GO:0016491">
    <property type="term" value="F:oxidoreductase activity"/>
    <property type="evidence" value="ECO:0007669"/>
    <property type="project" value="UniProtKB-UniRule"/>
</dbReference>
<feature type="binding site" evidence="8">
    <location>
        <position position="39"/>
    </location>
    <ligand>
        <name>FMN</name>
        <dbReference type="ChEBI" id="CHEBI:58210"/>
        <note>ligand shared between dimeric partners</note>
    </ligand>
</feature>
<evidence type="ECO:0000256" key="4">
    <source>
        <dbReference type="ARBA" id="ARBA00022857"/>
    </source>
</evidence>
<accession>A0A7Y0L5M2</accession>
<evidence type="ECO:0000256" key="6">
    <source>
        <dbReference type="ARBA" id="ARBA00023027"/>
    </source>
</evidence>
<feature type="binding site" description="in other chain" evidence="8">
    <location>
        <begin position="10"/>
        <end position="12"/>
    </location>
    <ligand>
        <name>FMN</name>
        <dbReference type="ChEBI" id="CHEBI:58210"/>
        <note>ligand shared between dimeric partners</note>
    </ligand>
</feature>
<dbReference type="EC" id="1.-.-.-" evidence="7"/>
<dbReference type="InterPro" id="IPR029479">
    <property type="entry name" value="Nitroreductase"/>
</dbReference>
<comment type="similarity">
    <text evidence="1 7">Belongs to the nitroreductase family.</text>
</comment>
<dbReference type="CDD" id="cd02135">
    <property type="entry name" value="YdjA-like"/>
    <property type="match status" value="1"/>
</dbReference>
<proteinExistence type="inferred from homology"/>
<dbReference type="InterPro" id="IPR000415">
    <property type="entry name" value="Nitroreductase-like"/>
</dbReference>
<keyword evidence="4 7" id="KW-0521">NADP</keyword>
<dbReference type="PIRSF" id="PIRSF000232">
    <property type="entry name" value="YdjA"/>
    <property type="match status" value="1"/>
</dbReference>
<comment type="caution">
    <text evidence="10">The sequence shown here is derived from an EMBL/GenBank/DDBJ whole genome shotgun (WGS) entry which is preliminary data.</text>
</comment>
<protein>
    <recommendedName>
        <fullName evidence="7">Putative NAD(P)H nitroreductase</fullName>
        <ecNumber evidence="7">1.-.-.-</ecNumber>
    </recommendedName>
</protein>
<dbReference type="PANTHER" id="PTHR43821">
    <property type="entry name" value="NAD(P)H NITROREDUCTASE YDJA-RELATED"/>
    <property type="match status" value="1"/>
</dbReference>
<feature type="binding site" description="in other chain" evidence="8">
    <location>
        <begin position="136"/>
        <end position="138"/>
    </location>
    <ligand>
        <name>FMN</name>
        <dbReference type="ChEBI" id="CHEBI:58210"/>
        <note>ligand shared between dimeric partners</note>
    </ligand>
</feature>
<organism evidence="10 11">
    <name type="scientific">Sulfobacillus harzensis</name>
    <dbReference type="NCBI Taxonomy" id="2729629"/>
    <lineage>
        <taxon>Bacteria</taxon>
        <taxon>Bacillati</taxon>
        <taxon>Bacillota</taxon>
        <taxon>Clostridia</taxon>
        <taxon>Eubacteriales</taxon>
        <taxon>Clostridiales Family XVII. Incertae Sedis</taxon>
        <taxon>Sulfobacillus</taxon>
    </lineage>
</organism>
<evidence type="ECO:0000313" key="10">
    <source>
        <dbReference type="EMBL" id="NMP23171.1"/>
    </source>
</evidence>
<keyword evidence="3 7" id="KW-0288">FMN</keyword>
<feature type="domain" description="Nitroreductase" evidence="9">
    <location>
        <begin position="7"/>
        <end position="167"/>
    </location>
</feature>
<evidence type="ECO:0000256" key="7">
    <source>
        <dbReference type="PIRNR" id="PIRNR000232"/>
    </source>
</evidence>
<dbReference type="RefSeq" id="WP_169100209.1">
    <property type="nucleotide sequence ID" value="NZ_JABBVZ010000042.1"/>
</dbReference>
<dbReference type="EMBL" id="JABBVZ010000042">
    <property type="protein sequence ID" value="NMP23171.1"/>
    <property type="molecule type" value="Genomic_DNA"/>
</dbReference>
<gene>
    <name evidence="10" type="ORF">HIJ39_12550</name>
</gene>
<evidence type="ECO:0000259" key="9">
    <source>
        <dbReference type="Pfam" id="PF00881"/>
    </source>
</evidence>
<dbReference type="Gene3D" id="3.40.109.10">
    <property type="entry name" value="NADH Oxidase"/>
    <property type="match status" value="1"/>
</dbReference>
<dbReference type="AlphaFoldDB" id="A0A7Y0L5M2"/>
<evidence type="ECO:0000256" key="3">
    <source>
        <dbReference type="ARBA" id="ARBA00022643"/>
    </source>
</evidence>
<evidence type="ECO:0000256" key="5">
    <source>
        <dbReference type="ARBA" id="ARBA00023002"/>
    </source>
</evidence>
<dbReference type="SUPFAM" id="SSF55469">
    <property type="entry name" value="FMN-dependent nitroreductase-like"/>
    <property type="match status" value="1"/>
</dbReference>
<comment type="cofactor">
    <cofactor evidence="8">
        <name>FMN</name>
        <dbReference type="ChEBI" id="CHEBI:58210"/>
    </cofactor>
    <text evidence="8">Binds 1 FMN per subunit.</text>
</comment>
<dbReference type="Proteomes" id="UP000533476">
    <property type="component" value="Unassembled WGS sequence"/>
</dbReference>
<evidence type="ECO:0000313" key="11">
    <source>
        <dbReference type="Proteomes" id="UP000533476"/>
    </source>
</evidence>
<keyword evidence="5 7" id="KW-0560">Oxidoreductase</keyword>
<reference evidence="10 11" key="1">
    <citation type="submission" date="2020-04" db="EMBL/GenBank/DDBJ databases">
        <authorList>
            <person name="Zhang R."/>
            <person name="Schippers A."/>
        </authorList>
    </citation>
    <scope>NUCLEOTIDE SEQUENCE [LARGE SCALE GENOMIC DNA]</scope>
    <source>
        <strain evidence="10 11">DSM 109850</strain>
    </source>
</reference>
<keyword evidence="11" id="KW-1185">Reference proteome</keyword>
<keyword evidence="6 7" id="KW-0520">NAD</keyword>
<dbReference type="PANTHER" id="PTHR43821:SF1">
    <property type="entry name" value="NAD(P)H NITROREDUCTASE YDJA-RELATED"/>
    <property type="match status" value="1"/>
</dbReference>